<dbReference type="SUPFAM" id="SSF46689">
    <property type="entry name" value="Homeodomain-like"/>
    <property type="match status" value="1"/>
</dbReference>
<protein>
    <submittedName>
        <fullName evidence="3">Tc5 transposase DNA-binding domain</fullName>
    </submittedName>
</protein>
<sequence>QKHVINLSYEQNKRICQWREEHPSLTQNRLTEKAQIELALVKRPAQATISTILKESERYLSICEDRSTRRSRLHRAVMLEGSIVKAKGARLLTKLGVEPQDQMQFSNGWLQSFQQRHGFKSFSTHG</sequence>
<evidence type="ECO:0000259" key="2">
    <source>
        <dbReference type="Pfam" id="PF03221"/>
    </source>
</evidence>
<dbReference type="Pfam" id="PF03221">
    <property type="entry name" value="HTH_Tnp_Tc5"/>
    <property type="match status" value="1"/>
</dbReference>
<proteinExistence type="predicted"/>
<evidence type="ECO:0000256" key="1">
    <source>
        <dbReference type="ARBA" id="ARBA00023125"/>
    </source>
</evidence>
<dbReference type="InterPro" id="IPR006600">
    <property type="entry name" value="HTH_CenpB_DNA-bd_dom"/>
</dbReference>
<dbReference type="EMBL" id="JAACNO010001835">
    <property type="protein sequence ID" value="KAF4137319.1"/>
    <property type="molecule type" value="Genomic_DNA"/>
</dbReference>
<dbReference type="InterPro" id="IPR009057">
    <property type="entry name" value="Homeodomain-like_sf"/>
</dbReference>
<feature type="non-terminal residue" evidence="3">
    <location>
        <position position="1"/>
    </location>
</feature>
<dbReference type="Proteomes" id="UP000704712">
    <property type="component" value="Unassembled WGS sequence"/>
</dbReference>
<feature type="domain" description="HTH CENPB-type" evidence="2">
    <location>
        <begin position="77"/>
        <end position="121"/>
    </location>
</feature>
<reference evidence="3" key="1">
    <citation type="submission" date="2020-03" db="EMBL/GenBank/DDBJ databases">
        <title>Hybrid Assembly of Korean Phytophthora infestans isolates.</title>
        <authorList>
            <person name="Prokchorchik M."/>
            <person name="Lee Y."/>
            <person name="Seo J."/>
            <person name="Cho J.-H."/>
            <person name="Park Y.-E."/>
            <person name="Jang D.-C."/>
            <person name="Im J.-S."/>
            <person name="Choi J.-G."/>
            <person name="Park H.-J."/>
            <person name="Lee G.-B."/>
            <person name="Lee Y.-G."/>
            <person name="Hong S.-Y."/>
            <person name="Cho K."/>
            <person name="Sohn K.H."/>
        </authorList>
    </citation>
    <scope>NUCLEOTIDE SEQUENCE</scope>
    <source>
        <strain evidence="3">KR_2_A2</strain>
    </source>
</reference>
<dbReference type="Gene3D" id="1.10.10.60">
    <property type="entry name" value="Homeodomain-like"/>
    <property type="match status" value="2"/>
</dbReference>
<keyword evidence="1 3" id="KW-0238">DNA-binding</keyword>
<name>A0A8S9UDH4_PHYIN</name>
<evidence type="ECO:0000313" key="4">
    <source>
        <dbReference type="Proteomes" id="UP000704712"/>
    </source>
</evidence>
<accession>A0A8S9UDH4</accession>
<dbReference type="GO" id="GO:0003677">
    <property type="term" value="F:DNA binding"/>
    <property type="evidence" value="ECO:0007669"/>
    <property type="project" value="UniProtKB-KW"/>
</dbReference>
<organism evidence="3 4">
    <name type="scientific">Phytophthora infestans</name>
    <name type="common">Potato late blight agent</name>
    <name type="synonym">Botrytis infestans</name>
    <dbReference type="NCBI Taxonomy" id="4787"/>
    <lineage>
        <taxon>Eukaryota</taxon>
        <taxon>Sar</taxon>
        <taxon>Stramenopiles</taxon>
        <taxon>Oomycota</taxon>
        <taxon>Peronosporomycetes</taxon>
        <taxon>Peronosporales</taxon>
        <taxon>Peronosporaceae</taxon>
        <taxon>Phytophthora</taxon>
    </lineage>
</organism>
<dbReference type="AlphaFoldDB" id="A0A8S9UDH4"/>
<evidence type="ECO:0000313" key="3">
    <source>
        <dbReference type="EMBL" id="KAF4137319.1"/>
    </source>
</evidence>
<gene>
    <name evidence="3" type="ORF">GN958_ATG13488</name>
</gene>
<comment type="caution">
    <text evidence="3">The sequence shown here is derived from an EMBL/GenBank/DDBJ whole genome shotgun (WGS) entry which is preliminary data.</text>
</comment>